<dbReference type="AlphaFoldDB" id="W4GZ87"/>
<gene>
    <name evidence="1" type="ORF">H257_02865</name>
</gene>
<evidence type="ECO:0000313" key="1">
    <source>
        <dbReference type="EMBL" id="ETV84972.1"/>
    </source>
</evidence>
<reference evidence="1" key="1">
    <citation type="submission" date="2013-12" db="EMBL/GenBank/DDBJ databases">
        <title>The Genome Sequence of Aphanomyces astaci APO3.</title>
        <authorList>
            <consortium name="The Broad Institute Genomics Platform"/>
            <person name="Russ C."/>
            <person name="Tyler B."/>
            <person name="van West P."/>
            <person name="Dieguez-Uribeondo J."/>
            <person name="Young S.K."/>
            <person name="Zeng Q."/>
            <person name="Gargeya S."/>
            <person name="Fitzgerald M."/>
            <person name="Abouelleil A."/>
            <person name="Alvarado L."/>
            <person name="Chapman S.B."/>
            <person name="Gainer-Dewar J."/>
            <person name="Goldberg J."/>
            <person name="Griggs A."/>
            <person name="Gujja S."/>
            <person name="Hansen M."/>
            <person name="Howarth C."/>
            <person name="Imamovic A."/>
            <person name="Ireland A."/>
            <person name="Larimer J."/>
            <person name="McCowan C."/>
            <person name="Murphy C."/>
            <person name="Pearson M."/>
            <person name="Poon T.W."/>
            <person name="Priest M."/>
            <person name="Roberts A."/>
            <person name="Saif S."/>
            <person name="Shea T."/>
            <person name="Sykes S."/>
            <person name="Wortman J."/>
            <person name="Nusbaum C."/>
            <person name="Birren B."/>
        </authorList>
    </citation>
    <scope>NUCLEOTIDE SEQUENCE [LARGE SCALE GENOMIC DNA]</scope>
    <source>
        <strain evidence="1">APO3</strain>
    </source>
</reference>
<organism evidence="1">
    <name type="scientific">Aphanomyces astaci</name>
    <name type="common">Crayfish plague agent</name>
    <dbReference type="NCBI Taxonomy" id="112090"/>
    <lineage>
        <taxon>Eukaryota</taxon>
        <taxon>Sar</taxon>
        <taxon>Stramenopiles</taxon>
        <taxon>Oomycota</taxon>
        <taxon>Saprolegniomycetes</taxon>
        <taxon>Saprolegniales</taxon>
        <taxon>Verrucalvaceae</taxon>
        <taxon>Aphanomyces</taxon>
    </lineage>
</organism>
<protein>
    <submittedName>
        <fullName evidence="1">Uncharacterized protein</fullName>
    </submittedName>
</protein>
<dbReference type="RefSeq" id="XP_009824990.1">
    <property type="nucleotide sequence ID" value="XM_009826688.1"/>
</dbReference>
<accession>W4GZ87</accession>
<dbReference type="EMBL" id="KI913118">
    <property type="protein sequence ID" value="ETV84972.1"/>
    <property type="molecule type" value="Genomic_DNA"/>
</dbReference>
<proteinExistence type="predicted"/>
<sequence>MDEEELAGIQKALAVTLKVAAGLGKVEADHRVVAVVHPLVAVVVNLLVVEVDCQPAAVVGRQLDEVVAVLLVLVVGELQQDVEVETPTAAAVDSCELPP</sequence>
<dbReference type="VEuPathDB" id="FungiDB:H257_02865"/>
<name>W4GZ87_APHAT</name>
<dbReference type="GeneID" id="20804861"/>